<keyword evidence="1" id="KW-1133">Transmembrane helix</keyword>
<dbReference type="InterPro" id="IPR000866">
    <property type="entry name" value="AhpC/TSA"/>
</dbReference>
<keyword evidence="1" id="KW-0812">Transmembrane</keyword>
<dbReference type="Proteomes" id="UP000032726">
    <property type="component" value="Chromosome"/>
</dbReference>
<protein>
    <recommendedName>
        <fullName evidence="2">Alkyl hydroperoxide reductase subunit C/ Thiol specific antioxidant domain-containing protein</fullName>
    </recommendedName>
</protein>
<sequence>MISVYLDLGTTFTNKNKMLSKVKILVIVGIVILGNLTYGQDKQFGFHYSITEIDQNFDVDKVFYKDTGRKITKRTFSELIRKNPNLYLEKEIDEHGNVVRYFYDPKNQVANNTPNARNELIEKGNFPNFKMTTIDQTKIDLKELKGKLVILRFELCANDFRFKKHEIQKLDEKINALANKKSVKSIIVFQCNKNEVRKGFDLKNSNFELVANGQNFIEKYGITRFPSTLLLDQNGNFIEKYSYSEDIDLEEFLKN</sequence>
<dbReference type="InterPro" id="IPR036249">
    <property type="entry name" value="Thioredoxin-like_sf"/>
</dbReference>
<proteinExistence type="predicted"/>
<feature type="domain" description="Alkyl hydroperoxide reductase subunit C/ Thiol specific antioxidant" evidence="2">
    <location>
        <begin position="126"/>
        <end position="236"/>
    </location>
</feature>
<dbReference type="SUPFAM" id="SSF52833">
    <property type="entry name" value="Thioredoxin-like"/>
    <property type="match status" value="1"/>
</dbReference>
<dbReference type="KEGG" id="mlt:VC82_2652"/>
<evidence type="ECO:0000259" key="2">
    <source>
        <dbReference type="Pfam" id="PF00578"/>
    </source>
</evidence>
<dbReference type="GO" id="GO:0016491">
    <property type="term" value="F:oxidoreductase activity"/>
    <property type="evidence" value="ECO:0007669"/>
    <property type="project" value="InterPro"/>
</dbReference>
<evidence type="ECO:0000313" key="4">
    <source>
        <dbReference type="Proteomes" id="UP000032726"/>
    </source>
</evidence>
<dbReference type="AlphaFoldDB" id="A0A0D5YWI0"/>
<accession>A0A0D5YWI0</accession>
<organism evidence="3 4">
    <name type="scientific">Flagellimonas lutaonensis</name>
    <dbReference type="NCBI Taxonomy" id="516051"/>
    <lineage>
        <taxon>Bacteria</taxon>
        <taxon>Pseudomonadati</taxon>
        <taxon>Bacteroidota</taxon>
        <taxon>Flavobacteriia</taxon>
        <taxon>Flavobacteriales</taxon>
        <taxon>Flavobacteriaceae</taxon>
        <taxon>Flagellimonas</taxon>
    </lineage>
</organism>
<dbReference type="STRING" id="516051.VC82_2652"/>
<dbReference type="Gene3D" id="3.40.30.10">
    <property type="entry name" value="Glutaredoxin"/>
    <property type="match status" value="1"/>
</dbReference>
<dbReference type="EMBL" id="CP011071">
    <property type="protein sequence ID" value="AKA36213.1"/>
    <property type="molecule type" value="Genomic_DNA"/>
</dbReference>
<evidence type="ECO:0000256" key="1">
    <source>
        <dbReference type="SAM" id="Phobius"/>
    </source>
</evidence>
<keyword evidence="4" id="KW-1185">Reference proteome</keyword>
<feature type="transmembrane region" description="Helical" evidence="1">
    <location>
        <begin position="20"/>
        <end position="38"/>
    </location>
</feature>
<keyword evidence="1" id="KW-0472">Membrane</keyword>
<dbReference type="HOGENOM" id="CLU_1089128_0_0_10"/>
<gene>
    <name evidence="3" type="ORF">VC82_2652</name>
</gene>
<name>A0A0D5YWI0_9FLAO</name>
<dbReference type="Pfam" id="PF00578">
    <property type="entry name" value="AhpC-TSA"/>
    <property type="match status" value="1"/>
</dbReference>
<evidence type="ECO:0000313" key="3">
    <source>
        <dbReference type="EMBL" id="AKA36213.1"/>
    </source>
</evidence>
<dbReference type="GO" id="GO:0016209">
    <property type="term" value="F:antioxidant activity"/>
    <property type="evidence" value="ECO:0007669"/>
    <property type="project" value="InterPro"/>
</dbReference>
<reference evidence="3 4" key="1">
    <citation type="submission" date="2015-03" db="EMBL/GenBank/DDBJ databases">
        <title>Complete genome sequence of Muricauda lutaonensis CC-HSB-11T, isolated from a coastal hot spring.</title>
        <authorList>
            <person name="Kim K.M."/>
        </authorList>
    </citation>
    <scope>NUCLEOTIDE SEQUENCE [LARGE SCALE GENOMIC DNA]</scope>
    <source>
        <strain evidence="3 4">CC-HSB-11</strain>
    </source>
</reference>